<dbReference type="EMBL" id="ML121543">
    <property type="protein sequence ID" value="RPB24133.1"/>
    <property type="molecule type" value="Genomic_DNA"/>
</dbReference>
<dbReference type="InParanoid" id="A0A3N4LMH7"/>
<dbReference type="AlphaFoldDB" id="A0A3N4LMH7"/>
<protein>
    <submittedName>
        <fullName evidence="1">Uncharacterized protein</fullName>
    </submittedName>
</protein>
<sequence length="104" mass="11238">MFSVPSSLPGEPLLTTVGKELGYYGLGLCGETRPPNNPSGEARPVIPASRTCPVHVCRAKKTLISPWPLITAPTSQSSRWDATREAPLRTRLLVKPVNQVVMST</sequence>
<reference evidence="1 2" key="1">
    <citation type="journal article" date="2018" name="Nat. Ecol. Evol.">
        <title>Pezizomycetes genomes reveal the molecular basis of ectomycorrhizal truffle lifestyle.</title>
        <authorList>
            <person name="Murat C."/>
            <person name="Payen T."/>
            <person name="Noel B."/>
            <person name="Kuo A."/>
            <person name="Morin E."/>
            <person name="Chen J."/>
            <person name="Kohler A."/>
            <person name="Krizsan K."/>
            <person name="Balestrini R."/>
            <person name="Da Silva C."/>
            <person name="Montanini B."/>
            <person name="Hainaut M."/>
            <person name="Levati E."/>
            <person name="Barry K.W."/>
            <person name="Belfiori B."/>
            <person name="Cichocki N."/>
            <person name="Clum A."/>
            <person name="Dockter R.B."/>
            <person name="Fauchery L."/>
            <person name="Guy J."/>
            <person name="Iotti M."/>
            <person name="Le Tacon F."/>
            <person name="Lindquist E.A."/>
            <person name="Lipzen A."/>
            <person name="Malagnac F."/>
            <person name="Mello A."/>
            <person name="Molinier V."/>
            <person name="Miyauchi S."/>
            <person name="Poulain J."/>
            <person name="Riccioni C."/>
            <person name="Rubini A."/>
            <person name="Sitrit Y."/>
            <person name="Splivallo R."/>
            <person name="Traeger S."/>
            <person name="Wang M."/>
            <person name="Zifcakova L."/>
            <person name="Wipf D."/>
            <person name="Zambonelli A."/>
            <person name="Paolocci F."/>
            <person name="Nowrousian M."/>
            <person name="Ottonello S."/>
            <person name="Baldrian P."/>
            <person name="Spatafora J.W."/>
            <person name="Henrissat B."/>
            <person name="Nagy L.G."/>
            <person name="Aury J.M."/>
            <person name="Wincker P."/>
            <person name="Grigoriev I.V."/>
            <person name="Bonfante P."/>
            <person name="Martin F.M."/>
        </authorList>
    </citation>
    <scope>NUCLEOTIDE SEQUENCE [LARGE SCALE GENOMIC DNA]</scope>
    <source>
        <strain evidence="1 2">ATCC MYA-4762</strain>
    </source>
</reference>
<accession>A0A3N4LMH7</accession>
<keyword evidence="2" id="KW-1185">Reference proteome</keyword>
<name>A0A3N4LMH7_9PEZI</name>
<evidence type="ECO:0000313" key="1">
    <source>
        <dbReference type="EMBL" id="RPB24133.1"/>
    </source>
</evidence>
<evidence type="ECO:0000313" key="2">
    <source>
        <dbReference type="Proteomes" id="UP000267821"/>
    </source>
</evidence>
<gene>
    <name evidence="1" type="ORF">L211DRAFT_838040</name>
</gene>
<organism evidence="1 2">
    <name type="scientific">Terfezia boudieri ATCC MYA-4762</name>
    <dbReference type="NCBI Taxonomy" id="1051890"/>
    <lineage>
        <taxon>Eukaryota</taxon>
        <taxon>Fungi</taxon>
        <taxon>Dikarya</taxon>
        <taxon>Ascomycota</taxon>
        <taxon>Pezizomycotina</taxon>
        <taxon>Pezizomycetes</taxon>
        <taxon>Pezizales</taxon>
        <taxon>Pezizaceae</taxon>
        <taxon>Terfezia</taxon>
    </lineage>
</organism>
<dbReference type="Proteomes" id="UP000267821">
    <property type="component" value="Unassembled WGS sequence"/>
</dbReference>
<proteinExistence type="predicted"/>